<dbReference type="RefSeq" id="WP_054405666.1">
    <property type="nucleotide sequence ID" value="NZ_FOYA01000012.1"/>
</dbReference>
<reference evidence="2 3" key="1">
    <citation type="submission" date="2015-08" db="EMBL/GenBank/DDBJ databases">
        <title>Whole genome sequence of Flavobacterium akiainvivens IK-1T, from decaying Wikstroemia oahuensis, an endemic Hawaiian shrub.</title>
        <authorList>
            <person name="Wan X."/>
            <person name="Hou S."/>
            <person name="Saito J."/>
            <person name="Donachie S."/>
        </authorList>
    </citation>
    <scope>NUCLEOTIDE SEQUENCE [LARGE SCALE GENOMIC DNA]</scope>
    <source>
        <strain evidence="2 3">IK-1</strain>
    </source>
</reference>
<evidence type="ECO:0000256" key="1">
    <source>
        <dbReference type="SAM" id="Phobius"/>
    </source>
</evidence>
<dbReference type="AlphaFoldDB" id="A0A0M8MEL9"/>
<organism evidence="2 3">
    <name type="scientific">Flavobacterium akiainvivens</name>
    <dbReference type="NCBI Taxonomy" id="1202724"/>
    <lineage>
        <taxon>Bacteria</taxon>
        <taxon>Pseudomonadati</taxon>
        <taxon>Bacteroidota</taxon>
        <taxon>Flavobacteriia</taxon>
        <taxon>Flavobacteriales</taxon>
        <taxon>Flavobacteriaceae</taxon>
        <taxon>Flavobacterium</taxon>
    </lineage>
</organism>
<feature type="transmembrane region" description="Helical" evidence="1">
    <location>
        <begin position="90"/>
        <end position="109"/>
    </location>
</feature>
<gene>
    <name evidence="2" type="ORF">AM493_00350</name>
</gene>
<dbReference type="Proteomes" id="UP000037755">
    <property type="component" value="Unassembled WGS sequence"/>
</dbReference>
<evidence type="ECO:0000313" key="2">
    <source>
        <dbReference type="EMBL" id="KOS04661.1"/>
    </source>
</evidence>
<dbReference type="EMBL" id="LIYD01000005">
    <property type="protein sequence ID" value="KOS04661.1"/>
    <property type="molecule type" value="Genomic_DNA"/>
</dbReference>
<keyword evidence="1" id="KW-0812">Transmembrane</keyword>
<dbReference type="OrthoDB" id="1363228at2"/>
<feature type="transmembrane region" description="Helical" evidence="1">
    <location>
        <begin position="31"/>
        <end position="54"/>
    </location>
</feature>
<protein>
    <submittedName>
        <fullName evidence="2">Uncharacterized protein</fullName>
    </submittedName>
</protein>
<feature type="transmembrane region" description="Helical" evidence="1">
    <location>
        <begin position="7"/>
        <end position="25"/>
    </location>
</feature>
<dbReference type="PATRIC" id="fig|1202724.3.peg.63"/>
<sequence>MRRAKRYFEFFVHLIIIGALLYKGYDEVSKHLYFPGGIILGLAAIAMVTTLFWKQFKIPPRIARQTCYYIEAAALLLTGYVFYLEHNIAYMNYSIIAGLACCAVGFLSTRIKFS</sequence>
<feature type="transmembrane region" description="Helical" evidence="1">
    <location>
        <begin position="66"/>
        <end position="84"/>
    </location>
</feature>
<keyword evidence="1" id="KW-1133">Transmembrane helix</keyword>
<keyword evidence="3" id="KW-1185">Reference proteome</keyword>
<accession>A0A0M8MEL9</accession>
<name>A0A0M8MEL9_9FLAO</name>
<comment type="caution">
    <text evidence="2">The sequence shown here is derived from an EMBL/GenBank/DDBJ whole genome shotgun (WGS) entry which is preliminary data.</text>
</comment>
<evidence type="ECO:0000313" key="3">
    <source>
        <dbReference type="Proteomes" id="UP000037755"/>
    </source>
</evidence>
<proteinExistence type="predicted"/>
<keyword evidence="1" id="KW-0472">Membrane</keyword>